<keyword evidence="2" id="KW-0378">Hydrolase</keyword>
<protein>
    <submittedName>
        <fullName evidence="2">Glycosyl hydrolase family 38</fullName>
    </submittedName>
</protein>
<evidence type="ECO:0000259" key="1">
    <source>
        <dbReference type="Pfam" id="PF01074"/>
    </source>
</evidence>
<dbReference type="Gene3D" id="3.20.110.20">
    <property type="match status" value="1"/>
</dbReference>
<dbReference type="InterPro" id="IPR011330">
    <property type="entry name" value="Glyco_hydro/deAcase_b/a-brl"/>
</dbReference>
<proteinExistence type="predicted"/>
<evidence type="ECO:0000313" key="2">
    <source>
        <dbReference type="EMBL" id="REE57581.1"/>
    </source>
</evidence>
<dbReference type="AlphaFoldDB" id="A0A3D9QA00"/>
<keyword evidence="3" id="KW-1185">Reference proteome</keyword>
<dbReference type="RefSeq" id="WP_181909814.1">
    <property type="nucleotide sequence ID" value="NZ_QTTN01000052.1"/>
</dbReference>
<feature type="domain" description="Glycoside hydrolase family 38 N-terminal" evidence="1">
    <location>
        <begin position="36"/>
        <end position="190"/>
    </location>
</feature>
<dbReference type="GO" id="GO:0009313">
    <property type="term" value="P:oligosaccharide catabolic process"/>
    <property type="evidence" value="ECO:0007669"/>
    <property type="project" value="TreeGrafter"/>
</dbReference>
<comment type="caution">
    <text evidence="2">The sequence shown here is derived from an EMBL/GenBank/DDBJ whole genome shotgun (WGS) entry which is preliminary data.</text>
</comment>
<accession>A0A3D9QA00</accession>
<dbReference type="Pfam" id="PF01074">
    <property type="entry name" value="Glyco_hydro_38N"/>
    <property type="match status" value="1"/>
</dbReference>
<dbReference type="GO" id="GO:0006013">
    <property type="term" value="P:mannose metabolic process"/>
    <property type="evidence" value="ECO:0007669"/>
    <property type="project" value="InterPro"/>
</dbReference>
<dbReference type="Proteomes" id="UP000256304">
    <property type="component" value="Unassembled WGS sequence"/>
</dbReference>
<dbReference type="EMBL" id="QTTN01000052">
    <property type="protein sequence ID" value="REE57581.1"/>
    <property type="molecule type" value="Genomic_DNA"/>
</dbReference>
<sequence>MTTKPFYYLFCNHWTQGGIGFAFPSGWLDGKKYVRTYSSVYTIQKMLDAADDFPGLKVSMELDAYLYEEVAKEDPACIERLKRYIAEGKAGVDGGTYGQPFGQDYGWEPNIRQLTFGRQSLLDTLGADIKAFLVEEQWFHPQLPQLLLQSGFKYASLQNQNSGQVMPMNESMINWRGIDGSVIPAVPANDLQVSCVRQYTDYSAYAERLGGYERPLLFQWVEIWPPGMDWGASALPFKEAIQQVLEWGGRPVTLGDYFEAEADRTDLKDIYIPLDASNYANNWYQGGGWGYDGDRILQADKRAERALLAWETLAAWNAVRSGGNVDEALWEREWKEIMVLQNHDYSVARSYRAVTEQGIVTNAGSYGVIAYDAMTSRNMQRAGELAAGKNKPMIVNPIGVAYRRTVELPDGVMAAREGEMLRINGASVPTQKVKRGGRDKWITVIELPAYGEAGFDTVPQAGDAAASDEVQRWETGFEDERYRVEWVKPRWDVWITDKQQQVSWTVKGFTGSIGKVNEHDGAMFHALSPGHEQFAFAFDGTTHAPDQLAWVTASVEESGPVRTTLCLRSDLVTLHTTNTPVAFAEARISVDHVTGRIEIRNHLNAGVYLNVQNWMELAYDIAGAEVYRDFPFGEEKTDIRDLYPNTYTRVSNGSQGFTLVHTGTQRMKLERTAEGGTIRHLQARDRVHGDYEWIFTLVPGCHEPWESAQLAQVLTTEPVFAALNAAAAQEQLQAPHASGNQPGIAGFTSSDARLIPSALYMKDGQLFLRIVNYSPDAVQEAALSLRHPFTKAAVTNMEGCLVQSVALRSDAESVMWNQSFNPWQIVTIALS</sequence>
<reference evidence="2 3" key="1">
    <citation type="submission" date="2018-08" db="EMBL/GenBank/DDBJ databases">
        <title>Genomic Encyclopedia of Type Strains, Phase III (KMG-III): the genomes of soil and plant-associated and newly described type strains.</title>
        <authorList>
            <person name="Whitman W."/>
        </authorList>
    </citation>
    <scope>NUCLEOTIDE SEQUENCE [LARGE SCALE GENOMIC DNA]</scope>
    <source>
        <strain evidence="2 3">CGMCC 1.10966</strain>
    </source>
</reference>
<gene>
    <name evidence="2" type="ORF">A8990_15226</name>
</gene>
<dbReference type="GO" id="GO:0004559">
    <property type="term" value="F:alpha-mannosidase activity"/>
    <property type="evidence" value="ECO:0007669"/>
    <property type="project" value="InterPro"/>
</dbReference>
<organism evidence="2 3">
    <name type="scientific">Paenibacillus taihuensis</name>
    <dbReference type="NCBI Taxonomy" id="1156355"/>
    <lineage>
        <taxon>Bacteria</taxon>
        <taxon>Bacillati</taxon>
        <taxon>Bacillota</taxon>
        <taxon>Bacilli</taxon>
        <taxon>Bacillales</taxon>
        <taxon>Paenibacillaceae</taxon>
        <taxon>Paenibacillus</taxon>
    </lineage>
</organism>
<name>A0A3D9QA00_9BACL</name>
<dbReference type="SUPFAM" id="SSF88713">
    <property type="entry name" value="Glycoside hydrolase/deacetylase"/>
    <property type="match status" value="1"/>
</dbReference>
<dbReference type="PANTHER" id="PTHR46017:SF1">
    <property type="entry name" value="ALPHA-MANNOSIDASE 2C1"/>
    <property type="match status" value="1"/>
</dbReference>
<dbReference type="PANTHER" id="PTHR46017">
    <property type="entry name" value="ALPHA-MANNOSIDASE 2C1"/>
    <property type="match status" value="1"/>
</dbReference>
<evidence type="ECO:0000313" key="3">
    <source>
        <dbReference type="Proteomes" id="UP000256304"/>
    </source>
</evidence>
<dbReference type="InterPro" id="IPR000602">
    <property type="entry name" value="Glyco_hydro_38_N"/>
</dbReference>